<protein>
    <submittedName>
        <fullName evidence="1">Uncharacterized protein</fullName>
    </submittedName>
</protein>
<dbReference type="KEGG" id="brh:RBRH_00265"/>
<geneLocation type="plasmid" evidence="1 2">
    <name>pBRH01</name>
</geneLocation>
<dbReference type="HOGENOM" id="CLU_2314960_0_0_4"/>
<proteinExistence type="predicted"/>
<reference evidence="1 2" key="1">
    <citation type="journal article" date="2011" name="J. Bacteriol.">
        <title>Complete genome sequence of Burkholderia rhizoxinica, an endosymbiont of Rhizopus microsporus.</title>
        <authorList>
            <person name="Lackner G."/>
            <person name="Moebius N."/>
            <person name="Partida-Martinez L."/>
            <person name="Hertweck C."/>
        </authorList>
    </citation>
    <scope>NUCLEOTIDE SEQUENCE [LARGE SCALE GENOMIC DNA]</scope>
    <source>
        <strain evidence="2">DSM 19002 / CIP 109453 / HKI 454</strain>
        <plasmid evidence="1 2">pBRH01</plasmid>
    </source>
</reference>
<gene>
    <name evidence="1" type="ordered locus">RBRH_00265</name>
</gene>
<keyword evidence="1" id="KW-0614">Plasmid</keyword>
<dbReference type="AlphaFoldDB" id="E5AUU1"/>
<name>E5AUU1_MYCRK</name>
<accession>E5AUU1</accession>
<dbReference type="Proteomes" id="UP000007437">
    <property type="component" value="Plasmid pBRH01"/>
</dbReference>
<dbReference type="EMBL" id="FR687360">
    <property type="protein sequence ID" value="CBW76865.1"/>
    <property type="molecule type" value="Genomic_DNA"/>
</dbReference>
<organism evidence="1 2">
    <name type="scientific">Mycetohabitans rhizoxinica (strain DSM 19002 / CIP 109453 / HKI 454)</name>
    <name type="common">Paraburkholderia rhizoxinica</name>
    <dbReference type="NCBI Taxonomy" id="882378"/>
    <lineage>
        <taxon>Bacteria</taxon>
        <taxon>Pseudomonadati</taxon>
        <taxon>Pseudomonadota</taxon>
        <taxon>Betaproteobacteria</taxon>
        <taxon>Burkholderiales</taxon>
        <taxon>Burkholderiaceae</taxon>
        <taxon>Mycetohabitans</taxon>
    </lineage>
</organism>
<evidence type="ECO:0000313" key="2">
    <source>
        <dbReference type="Proteomes" id="UP000007437"/>
    </source>
</evidence>
<sequence>MCGVCLKQRRCLGEIDHRERCFGIGMRTTRLRPIACKKRGWVLRDQLLKPHEFAAVHVEPMQYIVQLACCAVIIRQTNHGHYRLARSNPRLRILSISAP</sequence>
<evidence type="ECO:0000313" key="1">
    <source>
        <dbReference type="EMBL" id="CBW76865.1"/>
    </source>
</evidence>